<dbReference type="Pfam" id="PF06058">
    <property type="entry name" value="DCP1"/>
    <property type="match status" value="1"/>
</dbReference>
<dbReference type="OrthoDB" id="440673at2759"/>
<name>A0A9P6JJR6_9AGAR</name>
<dbReference type="GO" id="GO:0000290">
    <property type="term" value="P:deadenylation-dependent decapping of nuclear-transcribed mRNA"/>
    <property type="evidence" value="ECO:0007669"/>
    <property type="project" value="InterPro"/>
</dbReference>
<feature type="non-terminal residue" evidence="6">
    <location>
        <position position="768"/>
    </location>
</feature>
<feature type="region of interest" description="Disordered" evidence="5">
    <location>
        <begin position="246"/>
        <end position="288"/>
    </location>
</feature>
<keyword evidence="4" id="KW-0507">mRNA processing</keyword>
<comment type="caution">
    <text evidence="6">The sequence shown here is derived from an EMBL/GenBank/DDBJ whole genome shotgun (WGS) entry which is preliminary data.</text>
</comment>
<evidence type="ECO:0000256" key="3">
    <source>
        <dbReference type="ARBA" id="ARBA00022490"/>
    </source>
</evidence>
<dbReference type="InterPro" id="IPR010334">
    <property type="entry name" value="Dcp1"/>
</dbReference>
<evidence type="ECO:0000256" key="1">
    <source>
        <dbReference type="ARBA" id="ARBA00004496"/>
    </source>
</evidence>
<dbReference type="GO" id="GO:0008047">
    <property type="term" value="F:enzyme activator activity"/>
    <property type="evidence" value="ECO:0007669"/>
    <property type="project" value="InterPro"/>
</dbReference>
<organism evidence="6 7">
    <name type="scientific">Crepidotus variabilis</name>
    <dbReference type="NCBI Taxonomy" id="179855"/>
    <lineage>
        <taxon>Eukaryota</taxon>
        <taxon>Fungi</taxon>
        <taxon>Dikarya</taxon>
        <taxon>Basidiomycota</taxon>
        <taxon>Agaricomycotina</taxon>
        <taxon>Agaricomycetes</taxon>
        <taxon>Agaricomycetidae</taxon>
        <taxon>Agaricales</taxon>
        <taxon>Agaricineae</taxon>
        <taxon>Crepidotaceae</taxon>
        <taxon>Crepidotus</taxon>
    </lineage>
</organism>
<dbReference type="GO" id="GO:0000932">
    <property type="term" value="C:P-body"/>
    <property type="evidence" value="ECO:0007669"/>
    <property type="project" value="TreeGrafter"/>
</dbReference>
<keyword evidence="3" id="KW-0963">Cytoplasm</keyword>
<feature type="compositionally biased region" description="Polar residues" evidence="5">
    <location>
        <begin position="25"/>
        <end position="42"/>
    </location>
</feature>
<dbReference type="Proteomes" id="UP000807306">
    <property type="component" value="Unassembled WGS sequence"/>
</dbReference>
<feature type="region of interest" description="Disordered" evidence="5">
    <location>
        <begin position="1"/>
        <end position="51"/>
    </location>
</feature>
<feature type="region of interest" description="Disordered" evidence="5">
    <location>
        <begin position="222"/>
        <end position="241"/>
    </location>
</feature>
<dbReference type="SUPFAM" id="SSF50729">
    <property type="entry name" value="PH domain-like"/>
    <property type="match status" value="1"/>
</dbReference>
<dbReference type="AlphaFoldDB" id="A0A9P6JJR6"/>
<evidence type="ECO:0000313" key="6">
    <source>
        <dbReference type="EMBL" id="KAF9523278.1"/>
    </source>
</evidence>
<feature type="compositionally biased region" description="Polar residues" evidence="5">
    <location>
        <begin position="264"/>
        <end position="280"/>
    </location>
</feature>
<dbReference type="GO" id="GO:0031087">
    <property type="term" value="P:deadenylation-independent decapping of nuclear-transcribed mRNA"/>
    <property type="evidence" value="ECO:0007669"/>
    <property type="project" value="TreeGrafter"/>
</dbReference>
<feature type="region of interest" description="Disordered" evidence="5">
    <location>
        <begin position="453"/>
        <end position="472"/>
    </location>
</feature>
<comment type="subcellular location">
    <subcellularLocation>
        <location evidence="1">Cytoplasm</location>
    </subcellularLocation>
</comment>
<evidence type="ECO:0000256" key="5">
    <source>
        <dbReference type="SAM" id="MobiDB-lite"/>
    </source>
</evidence>
<dbReference type="Gene3D" id="2.30.29.30">
    <property type="entry name" value="Pleckstrin-homology domain (PH domain)/Phosphotyrosine-binding domain (PTB)"/>
    <property type="match status" value="1"/>
</dbReference>
<evidence type="ECO:0000256" key="2">
    <source>
        <dbReference type="ARBA" id="ARBA00008778"/>
    </source>
</evidence>
<feature type="compositionally biased region" description="Low complexity" evidence="5">
    <location>
        <begin position="11"/>
        <end position="24"/>
    </location>
</feature>
<dbReference type="PANTHER" id="PTHR16290:SF0">
    <property type="entry name" value="DECAPPING PROTEIN 1, ISOFORM A"/>
    <property type="match status" value="1"/>
</dbReference>
<gene>
    <name evidence="6" type="ORF">CPB83DRAFT_910793</name>
</gene>
<dbReference type="InterPro" id="IPR011993">
    <property type="entry name" value="PH-like_dom_sf"/>
</dbReference>
<proteinExistence type="inferred from homology"/>
<dbReference type="PANTHER" id="PTHR16290">
    <property type="entry name" value="TRANSCRIPTION FACTOR SMIF DECAPPING ENZYME DCP1"/>
    <property type="match status" value="1"/>
</dbReference>
<accession>A0A9P6JJR6</accession>
<dbReference type="CDD" id="cd09804">
    <property type="entry name" value="Dcp1"/>
    <property type="match status" value="1"/>
</dbReference>
<protein>
    <submittedName>
        <fullName evidence="6">Uncharacterized protein</fullName>
    </submittedName>
</protein>
<dbReference type="EMBL" id="MU157921">
    <property type="protein sequence ID" value="KAF9523278.1"/>
    <property type="molecule type" value="Genomic_DNA"/>
</dbReference>
<feature type="region of interest" description="Disordered" evidence="5">
    <location>
        <begin position="380"/>
        <end position="429"/>
    </location>
</feature>
<dbReference type="GO" id="GO:0006397">
    <property type="term" value="P:mRNA processing"/>
    <property type="evidence" value="ECO:0007669"/>
    <property type="project" value="UniProtKB-KW"/>
</dbReference>
<feature type="region of interest" description="Disordered" evidence="5">
    <location>
        <begin position="576"/>
        <end position="611"/>
    </location>
</feature>
<evidence type="ECO:0000313" key="7">
    <source>
        <dbReference type="Proteomes" id="UP000807306"/>
    </source>
</evidence>
<sequence>MGPPRRQQPISTTTTTMSQTTTTSVYLPQSQSEQTMPSGSQTPQPPSLGMTPASRYNYNLKVLRRRDPSILSIFDQFSHVCVYHHDGQKWDKHGYEGSMFLFERQSYPPYGFYIMNRVGMEDYIQPLYPEDDLVHSGKFVIIRSYPDFLDNRLSSIKSAHPGEKLDKFSDVYSIPNIDQIDSKTKGRSSIVGLWMHADDSRDSLIDVMRRLHGYIKQNVSYPEDFRYGPGRPPPPHRLRAIPRKSAGTISDTGGHHSQSDSENDQSYYSDAPAPSTSNGGLNAIDKLFSKLGPSPSAPQFSTSSKSQPVTGLSLLNDIFASAFSSTPSLGAQLNAASTINPTITQSPTIFAPQPSIGSSGPQVLNSQVLTTILTGSAPSRAASVSSIVSHPSSREGDNEDDSQSDSPSTILDEDSDYQRSFSTQPASGSSAARLAGADLLSAFGLGVSRAQPKINGDVTPRPPNGTHRAPAPIESTSSIMTIKGSNHVSPPRPMPAPESTQKPRANRPLVPFESDSELWPYNHKTANDSSTTDDDNDIVELDFEDTSVLSDPEAFKRVLTQKRSAVSLRGAANVNGTGPHIINGAASSTEKGKGRNRKKTKKELRDAQEKADIEKGWDQPTVTGTRGLGMEAVFGTHNASSSPSPSSSPAIGIVTREKPSSSLASEMKTPTMTARMMPIPSTNGPAVAGGVAKGKGKLANGHVKVNGHSGSGVLDPAILKDSMMAALDAQSQPIRSTDKNEFMREVAMLIHTDKAFAERLYQDYITRH</sequence>
<keyword evidence="7" id="KW-1185">Reference proteome</keyword>
<feature type="region of interest" description="Disordered" evidence="5">
    <location>
        <begin position="484"/>
        <end position="536"/>
    </location>
</feature>
<reference evidence="6" key="1">
    <citation type="submission" date="2020-11" db="EMBL/GenBank/DDBJ databases">
        <authorList>
            <consortium name="DOE Joint Genome Institute"/>
            <person name="Ahrendt S."/>
            <person name="Riley R."/>
            <person name="Andreopoulos W."/>
            <person name="Labutti K."/>
            <person name="Pangilinan J."/>
            <person name="Ruiz-Duenas F.J."/>
            <person name="Barrasa J.M."/>
            <person name="Sanchez-Garcia M."/>
            <person name="Camarero S."/>
            <person name="Miyauchi S."/>
            <person name="Serrano A."/>
            <person name="Linde D."/>
            <person name="Babiker R."/>
            <person name="Drula E."/>
            <person name="Ayuso-Fernandez I."/>
            <person name="Pacheco R."/>
            <person name="Padilla G."/>
            <person name="Ferreira P."/>
            <person name="Barriuso J."/>
            <person name="Kellner H."/>
            <person name="Castanera R."/>
            <person name="Alfaro M."/>
            <person name="Ramirez L."/>
            <person name="Pisabarro A.G."/>
            <person name="Kuo A."/>
            <person name="Tritt A."/>
            <person name="Lipzen A."/>
            <person name="He G."/>
            <person name="Yan M."/>
            <person name="Ng V."/>
            <person name="Cullen D."/>
            <person name="Martin F."/>
            <person name="Rosso M.-N."/>
            <person name="Henrissat B."/>
            <person name="Hibbett D."/>
            <person name="Martinez A.T."/>
            <person name="Grigoriev I.V."/>
        </authorList>
    </citation>
    <scope>NUCLEOTIDE SEQUENCE</scope>
    <source>
        <strain evidence="6">CBS 506.95</strain>
    </source>
</reference>
<comment type="similarity">
    <text evidence="2">Belongs to the DCP1 family.</text>
</comment>
<evidence type="ECO:0000256" key="4">
    <source>
        <dbReference type="ARBA" id="ARBA00022664"/>
    </source>
</evidence>
<dbReference type="GO" id="GO:0003729">
    <property type="term" value="F:mRNA binding"/>
    <property type="evidence" value="ECO:0007669"/>
    <property type="project" value="TreeGrafter"/>
</dbReference>